<reference evidence="4" key="1">
    <citation type="submission" date="2023-06" db="EMBL/GenBank/DDBJ databases">
        <authorList>
            <person name="Kurt Z."/>
        </authorList>
    </citation>
    <scope>NUCLEOTIDE SEQUENCE</scope>
</reference>
<feature type="transmembrane region" description="Helical" evidence="2">
    <location>
        <begin position="450"/>
        <end position="471"/>
    </location>
</feature>
<feature type="transmembrane region" description="Helical" evidence="2">
    <location>
        <begin position="491"/>
        <end position="512"/>
    </location>
</feature>
<feature type="transmembrane region" description="Helical" evidence="2">
    <location>
        <begin position="1380"/>
        <end position="1401"/>
    </location>
</feature>
<dbReference type="Pfam" id="PF00122">
    <property type="entry name" value="E1-E2_ATPase"/>
    <property type="match status" value="1"/>
</dbReference>
<reference evidence="5 6" key="2">
    <citation type="submission" date="2024-07" db="EMBL/GenBank/DDBJ databases">
        <authorList>
            <person name="Akdeniz Z."/>
        </authorList>
    </citation>
    <scope>NUCLEOTIDE SEQUENCE [LARGE SCALE GENOMIC DNA]</scope>
</reference>
<protein>
    <submittedName>
        <fullName evidence="4">Transmembrane domain-containing protein</fullName>
    </submittedName>
    <submittedName>
        <fullName evidence="5">Transmembrane_domain-containing protein</fullName>
    </submittedName>
</protein>
<dbReference type="Gene3D" id="2.70.150.10">
    <property type="entry name" value="Calcium-transporting ATPase, cytoplasmic transduction domain A"/>
    <property type="match status" value="1"/>
</dbReference>
<feature type="transmembrane region" description="Helical" evidence="2">
    <location>
        <begin position="1270"/>
        <end position="1291"/>
    </location>
</feature>
<evidence type="ECO:0000256" key="2">
    <source>
        <dbReference type="SAM" id="Phobius"/>
    </source>
</evidence>
<feature type="region of interest" description="Disordered" evidence="1">
    <location>
        <begin position="932"/>
        <end position="963"/>
    </location>
</feature>
<dbReference type="InterPro" id="IPR008250">
    <property type="entry name" value="ATPase_P-typ_transduc_dom_A_sf"/>
</dbReference>
<dbReference type="InterPro" id="IPR059000">
    <property type="entry name" value="ATPase_P-type_domA"/>
</dbReference>
<evidence type="ECO:0000259" key="3">
    <source>
        <dbReference type="Pfam" id="PF00122"/>
    </source>
</evidence>
<dbReference type="EMBL" id="CAXDID020000077">
    <property type="protein sequence ID" value="CAL6016778.1"/>
    <property type="molecule type" value="Genomic_DNA"/>
</dbReference>
<organism evidence="4">
    <name type="scientific">Hexamita inflata</name>
    <dbReference type="NCBI Taxonomy" id="28002"/>
    <lineage>
        <taxon>Eukaryota</taxon>
        <taxon>Metamonada</taxon>
        <taxon>Diplomonadida</taxon>
        <taxon>Hexamitidae</taxon>
        <taxon>Hexamitinae</taxon>
        <taxon>Hexamita</taxon>
    </lineage>
</organism>
<evidence type="ECO:0000256" key="1">
    <source>
        <dbReference type="SAM" id="MobiDB-lite"/>
    </source>
</evidence>
<sequence>MNIRKTLNLLGVNATTGLTQKQIAENISKGQTYEDLQVIDALQSPNQTMQLDQKKKFSFVTQYIPIIISIVISLVGWQFEALSSNESLNLSNLICLLIFLPIFIFNDQYTDLYKQQDNSHSKDMYILSNKQNQDEKPQLLEKAPPSEPVHTDRDTDIIRRRAKEFLQQYFSTLLNQFLSSSYIALREGKLVGLHASELVDGDILFLRENQKVPADCQILPNFSCQQTQQISQDRVYQQAVGYGIGKQPSVRCRFDTEVYKQLLINVDKDQVPTQHVFPEYLVQSSDAEKQVKYNLPSEFHNETPNDKLLYSDYLFFGYSIQNIQNQVPLYYFQYSVANIQSIFIQQNLISKQQEQLMDFPDLVFNYLKDNYETQQMTNGQQALVGIKIASGFYSVIINTKSKVYLNKMIQNQNASEMKVNSKQNEFQKKATIPSTFFTHLNSLQSTIQKLPFTMLISILIVFVPHIIRLSIVPNYSQLIIESFTDVKGSILHGLIPTLCAAITFGITSLAFINQTSTLFRPMLKSASKYAQTLEERQISIPTLGSLESLGFTNTIVVDSNYFLNDKKQLVQICIGAKSPRGAARIFSKAEIKKFENVFAHRVLRPFYILYTESETSTWLSLARLIIGLSLQNEEIYQILKNCRNTKNIYSCEYVGQKSTQPQVEDSDSTQATQFQPTIVQQVRQQKPKINQFINENIQMPLYSPLNLHEFQGQSYFDFSQFIQPQCLQESSIVVQQFHPLLTWPNQCFKCILPWNKAIYVIRGPSAAQVMPFCSKIVSHSVHELLVQPGISDITSDQPQEEFVYTKFTTDGSESGQILHRDLIQKDMEYIATQEKLMRQKCTDVVHYAVVAQSPDVSLSDLIKEKQFIYVFSAGFQSSIASNVDEFIKRFQDQNEQLGMNLVMTTKNLSQNSSSLLNILNLDKYIPNKKQSIPKNISNSTYNSNNALNEGSVQEPSDSNTDSKRNFQILQKTPIIRTRQYEPVKKSFGSCIVIRNSDVILQKLTNYILTKSLSTKKHLLTKKLKDNKKSIPKKSVEKKIEEQIPLVQSMQDFDEYITIDDDNISSNELETVPIQKTHKRKHKKPIKNMSTVQYNEPQVGILMKPEIKKQQVNIFLLTETTALEAACALQQKGLFVSYIQTDQDNPIELNEIVKRNSKQTNQETPDFMIVNYQQDINQHSTSEKVVNAVMHSTESRVSTCSIKGKHGLCRLLDVCQEVPFYLMTLSPVFLGTIRSRLMIGLLPIYSFFTVCALEIYGSIVNTQQLQIRQFFYPPIASGAILLFSMLYIEYMLPMIIWTPPKSVFSPQQRKAPQYIGNRAAMLWDFNKMLPKKTSNKALITLSIVFLLSCLAIVSPAANYYFNENVMMDDFISQQQLKLSPFISIYFCMFFTGFANGALLVANKLPLSRVWGHIIPFGLKIKKVLIFFIIQFLCLVLIFVLPTLSNCISQILLGFRTFWLTDNFSTPIMISFSFAVGISIAVILEQVLFVRIE</sequence>
<feature type="transmembrane region" description="Helical" evidence="2">
    <location>
        <begin position="1462"/>
        <end position="1482"/>
    </location>
</feature>
<evidence type="ECO:0000313" key="5">
    <source>
        <dbReference type="EMBL" id="CAL6016778.1"/>
    </source>
</evidence>
<feature type="transmembrane region" description="Helical" evidence="2">
    <location>
        <begin position="1236"/>
        <end position="1258"/>
    </location>
</feature>
<keyword evidence="2" id="KW-0472">Membrane</keyword>
<dbReference type="Proteomes" id="UP001642409">
    <property type="component" value="Unassembled WGS sequence"/>
</dbReference>
<gene>
    <name evidence="5" type="ORF">HINF_LOCUS25669</name>
    <name evidence="4" type="ORF">HINF_LOCUS28301</name>
</gene>
<feature type="transmembrane region" description="Helical" evidence="2">
    <location>
        <begin position="89"/>
        <end position="106"/>
    </location>
</feature>
<comment type="caution">
    <text evidence="4">The sequence shown here is derived from an EMBL/GenBank/DDBJ whole genome shotgun (WGS) entry which is preliminary data.</text>
</comment>
<keyword evidence="2" id="KW-1133">Transmembrane helix</keyword>
<keyword evidence="6" id="KW-1185">Reference proteome</keyword>
<dbReference type="SUPFAM" id="SSF81653">
    <property type="entry name" value="Calcium ATPase, transduction domain A"/>
    <property type="match status" value="1"/>
</dbReference>
<feature type="transmembrane region" description="Helical" evidence="2">
    <location>
        <begin position="1336"/>
        <end position="1360"/>
    </location>
</feature>
<feature type="transmembrane region" description="Helical" evidence="2">
    <location>
        <begin position="1422"/>
        <end position="1442"/>
    </location>
</feature>
<evidence type="ECO:0000313" key="4">
    <source>
        <dbReference type="EMBL" id="CAI9940656.1"/>
    </source>
</evidence>
<keyword evidence="2 4" id="KW-0812">Transmembrane</keyword>
<name>A0AA86PLE0_9EUKA</name>
<feature type="domain" description="P-type ATPase A" evidence="3">
    <location>
        <begin position="185"/>
        <end position="219"/>
    </location>
</feature>
<proteinExistence type="predicted"/>
<feature type="transmembrane region" description="Helical" evidence="2">
    <location>
        <begin position="57"/>
        <end position="77"/>
    </location>
</feature>
<accession>A0AA86PLE0</accession>
<evidence type="ECO:0000313" key="6">
    <source>
        <dbReference type="Proteomes" id="UP001642409"/>
    </source>
</evidence>
<dbReference type="EMBL" id="CATOUU010000681">
    <property type="protein sequence ID" value="CAI9940656.1"/>
    <property type="molecule type" value="Genomic_DNA"/>
</dbReference>